<reference evidence="4" key="1">
    <citation type="journal article" date="2022" name="bioRxiv">
        <title>Deciphering the potential niche of two novel black yeast fungi from a biological soil crust based on their genomes, phenotypes, and melanin regulation.</title>
        <authorList>
            <consortium name="DOE Joint Genome Institute"/>
            <person name="Carr E.C."/>
            <person name="Barton Q."/>
            <person name="Grambo S."/>
            <person name="Sullivan M."/>
            <person name="Renfro C.M."/>
            <person name="Kuo A."/>
            <person name="Pangilinan J."/>
            <person name="Lipzen A."/>
            <person name="Keymanesh K."/>
            <person name="Savage E."/>
            <person name="Barry K."/>
            <person name="Grigoriev I.V."/>
            <person name="Riekhof W.R."/>
            <person name="Harris S.S."/>
        </authorList>
    </citation>
    <scope>NUCLEOTIDE SEQUENCE</scope>
    <source>
        <strain evidence="4">JF 03-4F</strain>
    </source>
</reference>
<dbReference type="SUPFAM" id="SSF53335">
    <property type="entry name" value="S-adenosyl-L-methionine-dependent methyltransferases"/>
    <property type="match status" value="1"/>
</dbReference>
<comment type="caution">
    <text evidence="4">The sequence shown here is derived from an EMBL/GenBank/DDBJ whole genome shotgun (WGS) entry which is preliminary data.</text>
</comment>
<dbReference type="Pfam" id="PF00145">
    <property type="entry name" value="DNA_methylase"/>
    <property type="match status" value="1"/>
</dbReference>
<dbReference type="Gene3D" id="3.90.120.10">
    <property type="entry name" value="DNA Methylase, subunit A, domain 2"/>
    <property type="match status" value="1"/>
</dbReference>
<evidence type="ECO:0000256" key="2">
    <source>
        <dbReference type="ARBA" id="ARBA00022679"/>
    </source>
</evidence>
<dbReference type="EMBL" id="MU404363">
    <property type="protein sequence ID" value="KAI1608580.1"/>
    <property type="molecule type" value="Genomic_DNA"/>
</dbReference>
<evidence type="ECO:0000256" key="1">
    <source>
        <dbReference type="ARBA" id="ARBA00022603"/>
    </source>
</evidence>
<keyword evidence="5" id="KW-1185">Reference proteome</keyword>
<dbReference type="InterPro" id="IPR029063">
    <property type="entry name" value="SAM-dependent_MTases_sf"/>
</dbReference>
<feature type="region of interest" description="Disordered" evidence="3">
    <location>
        <begin position="719"/>
        <end position="738"/>
    </location>
</feature>
<keyword evidence="1" id="KW-0489">Methyltransferase</keyword>
<dbReference type="Gene3D" id="3.40.50.150">
    <property type="entry name" value="Vaccinia Virus protein VP39"/>
    <property type="match status" value="1"/>
</dbReference>
<accession>A0AAN6DL17</accession>
<proteinExistence type="predicted"/>
<sequence>MEVYSGEDVSNHHEVEDIPECLRPERINLGLSPKYCRWWTPKDAFREFYQNLKDGIIASFDIEPSDFRADVSESTGLIAITFRARTGLQPLGFIKFNRTTGTLLMSNFKAKLLRRHLIIGESDKGDNKAFAGCHGEGFKLGALVMSRAKYSLEIDSSSHYLKFGFCGRGRHESLRCNITAAGVKGVEREKAAFTRRTSVPGLRRELKANIWEDTTVRIGMSRTDRVGKAIPEEEFRRWLKVILDLHAPVNNEILRTRYGDLLLAHDFKGRVYLKGLLVSHYGLDGRDYAFGYNFLAGKIGRDRERLTSRRDEALMLTKLWEEAIRIAGEQSNDRGHITDLYIDLFQHAEKAPDISLADQYVSPTLAKTIWLRLKARYNQSFFYSEKEADEQGVTDRYEDIITKDLQQEPFKLAKTLWRILRKYSLARTAYEQKVFNFSTSPPISIPDTPFCATIVRALRSSLKLHQALQGYEVGFVKGGLSTVDVLVDNEEKVLQIHDKWLDFARIHEGAACDFFHAIDGQLKEEEENIFFCDHIIQDLLRLALDELSGPLGLHPSSCSGLRNTAAMKLQRLPRHIQLSAPDSGLGIVVTWAVTHSGLFSEKYGGNFTYHVILHNMSTCALKRSDLLNNIGCPENMAEPEMTCQCPTQRICGRKLEAVFSDLNPAEHYFAMVSRAENMAFFGVPPVAISPAEAATITPEAYTPTSEPANANTFVAEAEVDSDDEMDMSTPRCDDLPEDNIDAQNTVATLRTPVSALAPAQSSATLPTRHRECIIIADEIVRRRLRHHDEADWHEWHTEKLPRLFSQLIPGHLWRDAVGSPCYAYEFANPETDPGYAFRKNEYAHISTVDGDYVVLVRDIWQADDNDGEDDYLVVTKYSFLRSTYPFCAGNREAHTRIHQNELILHFGNFNSMGTGPDAQIIPISNISRAHELPDNAAVDYIVETPEDVDAGPFFCRFAISTKRTMGAACLTPVSTDLLGYQQRWPRPRYSDAIEPVVLDGSPNVLGTSEGFSQAGFKVLAALGFDKDHHSTWKVRYPSAELYDGSLAQIRADVNSAKLPELTHPMPSKAVVGIVAGGTKCFRRNGENTQMPSLNEFLRPLRDIQSHPRFNMDYLALLMPPAVLHSKAVGTFSTSILDLLEKRKSVHIGLTLSRDNGLPLDGSTLVIVASPLCSALPWDAWPKVDDIRPVTVGEVIADLQSPNPRAMPGSSVGFSCLLPDTEGCDDASPRRVWNHNTTQRPTTAEDAVVVDATQGLSVFNGPKNWVHPVRQDLLSIRELARIIGFPDDFVFYGPDDLAYDSLCKAVPPVLAKNVAKVILRAIAGSSPATANGPGSARGQKRARVDVDNQTG</sequence>
<evidence type="ECO:0008006" key="6">
    <source>
        <dbReference type="Google" id="ProtNLM"/>
    </source>
</evidence>
<keyword evidence="2" id="KW-0808">Transferase</keyword>
<gene>
    <name evidence="4" type="ORF">EDD36DRAFT_469459</name>
</gene>
<dbReference type="GO" id="GO:0032259">
    <property type="term" value="P:methylation"/>
    <property type="evidence" value="ECO:0007669"/>
    <property type="project" value="UniProtKB-KW"/>
</dbReference>
<evidence type="ECO:0000256" key="3">
    <source>
        <dbReference type="SAM" id="MobiDB-lite"/>
    </source>
</evidence>
<evidence type="ECO:0000313" key="4">
    <source>
        <dbReference type="EMBL" id="KAI1608580.1"/>
    </source>
</evidence>
<feature type="compositionally biased region" description="Basic and acidic residues" evidence="3">
    <location>
        <begin position="1341"/>
        <end position="1350"/>
    </location>
</feature>
<protein>
    <recommendedName>
        <fullName evidence="6">DNA (cytosine-5-)-methyltransferase</fullName>
    </recommendedName>
</protein>
<evidence type="ECO:0000313" key="5">
    <source>
        <dbReference type="Proteomes" id="UP001203852"/>
    </source>
</evidence>
<organism evidence="4 5">
    <name type="scientific">Exophiala viscosa</name>
    <dbReference type="NCBI Taxonomy" id="2486360"/>
    <lineage>
        <taxon>Eukaryota</taxon>
        <taxon>Fungi</taxon>
        <taxon>Dikarya</taxon>
        <taxon>Ascomycota</taxon>
        <taxon>Pezizomycotina</taxon>
        <taxon>Eurotiomycetes</taxon>
        <taxon>Chaetothyriomycetidae</taxon>
        <taxon>Chaetothyriales</taxon>
        <taxon>Herpotrichiellaceae</taxon>
        <taxon>Exophiala</taxon>
    </lineage>
</organism>
<feature type="region of interest" description="Disordered" evidence="3">
    <location>
        <begin position="1327"/>
        <end position="1350"/>
    </location>
</feature>
<name>A0AAN6DL17_9EURO</name>
<dbReference type="InterPro" id="IPR001525">
    <property type="entry name" value="C5_MeTfrase"/>
</dbReference>
<dbReference type="GO" id="GO:0008168">
    <property type="term" value="F:methyltransferase activity"/>
    <property type="evidence" value="ECO:0007669"/>
    <property type="project" value="UniProtKB-KW"/>
</dbReference>
<dbReference type="Proteomes" id="UP001203852">
    <property type="component" value="Unassembled WGS sequence"/>
</dbReference>